<feature type="region of interest" description="Disordered" evidence="1">
    <location>
        <begin position="117"/>
        <end position="159"/>
    </location>
</feature>
<feature type="compositionally biased region" description="Basic residues" evidence="1">
    <location>
        <begin position="488"/>
        <end position="506"/>
    </location>
</feature>
<name>A0A168PR45_ABSGL</name>
<reference evidence="2" key="1">
    <citation type="submission" date="2016-04" db="EMBL/GenBank/DDBJ databases">
        <authorList>
            <person name="Evans L.H."/>
            <person name="Alamgir A."/>
            <person name="Owens N."/>
            <person name="Weber N.D."/>
            <person name="Virtaneva K."/>
            <person name="Barbian K."/>
            <person name="Babar A."/>
            <person name="Rosenke K."/>
        </authorList>
    </citation>
    <scope>NUCLEOTIDE SEQUENCE [LARGE SCALE GENOMIC DNA]</scope>
    <source>
        <strain evidence="2">CBS 101.48</strain>
    </source>
</reference>
<evidence type="ECO:0000256" key="1">
    <source>
        <dbReference type="SAM" id="MobiDB-lite"/>
    </source>
</evidence>
<evidence type="ECO:0008006" key="4">
    <source>
        <dbReference type="Google" id="ProtNLM"/>
    </source>
</evidence>
<feature type="region of interest" description="Disordered" evidence="1">
    <location>
        <begin position="482"/>
        <end position="570"/>
    </location>
</feature>
<feature type="region of interest" description="Disordered" evidence="1">
    <location>
        <begin position="183"/>
        <end position="290"/>
    </location>
</feature>
<feature type="compositionally biased region" description="Polar residues" evidence="1">
    <location>
        <begin position="183"/>
        <end position="207"/>
    </location>
</feature>
<dbReference type="Proteomes" id="UP000078561">
    <property type="component" value="Unassembled WGS sequence"/>
</dbReference>
<dbReference type="InParanoid" id="A0A168PR45"/>
<sequence length="618" mass="68214">MDETPCQTHTMAMTGVNSSHPSPPQESKHVTSPDVLRLASGTATRLELNLNSDWDPIELATILHSLTIKDIPLDIISRYRLGRLVKSIKRKAQEKENKPIVDVSEQIMAKWRDLLSKSDNQGSSRSPTPSPISSPKIGETATHTPSAPSSSSASTTTQQTPFRLALQKDPTPKAKAVTNTAFFDSLSGPSTSYSNTVRPSFSNNSERSPPHHVSLKSLLNNMKRESSTSASSSSLTSTGTVITRKRTLEHTAEPTPSSPSSVSSPSASSSPTLATIEVPPTRKARQRRVRFKPDYQLVEIREYEKDPEEWNSDQEAPADGSPSSSTNPAAGTLINHARDMDISEGKAMSQACHNQQWNDTFYQPQQQPPTMPVPFNDVQPVWYSPLDLLLPDDCILPSPKQSNEIGVQIAREQVAPPLHHHMDRLPPVPSNPNEPTVYQHPPVTIPLEEITEEQALELKHQALERATIKHQEDMRQATLKHQADMQRLKRPQAKQKAALKKEKHHIPPSTPVHLLNPYQPPTSYQQGYQPQPSYAGEPSYQQQQLQPQNFSPPQQLQPQQIQPQQYLPQQQLPQATAEQLTILLNSGLLGAITDLVKNLPAAGATSTPGTQPIPQVTL</sequence>
<feature type="compositionally biased region" description="Low complexity" evidence="1">
    <location>
        <begin position="521"/>
        <end position="534"/>
    </location>
</feature>
<dbReference type="AlphaFoldDB" id="A0A168PR45"/>
<feature type="region of interest" description="Disordered" evidence="1">
    <location>
        <begin position="302"/>
        <end position="331"/>
    </location>
</feature>
<dbReference type="OrthoDB" id="6159439at2759"/>
<feature type="compositionally biased region" description="Low complexity" evidence="1">
    <location>
        <begin position="541"/>
        <end position="570"/>
    </location>
</feature>
<feature type="compositionally biased region" description="Low complexity" evidence="1">
    <location>
        <begin position="123"/>
        <end position="159"/>
    </location>
</feature>
<evidence type="ECO:0000313" key="2">
    <source>
        <dbReference type="EMBL" id="SAM02827.1"/>
    </source>
</evidence>
<feature type="compositionally biased region" description="Low complexity" evidence="1">
    <location>
        <begin position="227"/>
        <end position="240"/>
    </location>
</feature>
<organism evidence="2">
    <name type="scientific">Absidia glauca</name>
    <name type="common">Pin mould</name>
    <dbReference type="NCBI Taxonomy" id="4829"/>
    <lineage>
        <taxon>Eukaryota</taxon>
        <taxon>Fungi</taxon>
        <taxon>Fungi incertae sedis</taxon>
        <taxon>Mucoromycota</taxon>
        <taxon>Mucoromycotina</taxon>
        <taxon>Mucoromycetes</taxon>
        <taxon>Mucorales</taxon>
        <taxon>Cunninghamellaceae</taxon>
        <taxon>Absidia</taxon>
    </lineage>
</organism>
<keyword evidence="3" id="KW-1185">Reference proteome</keyword>
<evidence type="ECO:0000313" key="3">
    <source>
        <dbReference type="Proteomes" id="UP000078561"/>
    </source>
</evidence>
<feature type="compositionally biased region" description="Low complexity" evidence="1">
    <location>
        <begin position="254"/>
        <end position="271"/>
    </location>
</feature>
<gene>
    <name evidence="2" type="primary">ABSGL_08643.1 scaffold 10421</name>
</gene>
<protein>
    <recommendedName>
        <fullName evidence="4">TFIIS N-terminal domain-containing protein</fullName>
    </recommendedName>
</protein>
<feature type="region of interest" description="Disordered" evidence="1">
    <location>
        <begin position="1"/>
        <end position="31"/>
    </location>
</feature>
<dbReference type="EMBL" id="LT554016">
    <property type="protein sequence ID" value="SAM02827.1"/>
    <property type="molecule type" value="Genomic_DNA"/>
</dbReference>
<feature type="compositionally biased region" description="Polar residues" evidence="1">
    <location>
        <begin position="1"/>
        <end position="20"/>
    </location>
</feature>
<accession>A0A168PR45</accession>
<proteinExistence type="predicted"/>
<dbReference type="STRING" id="4829.A0A168PR45"/>